<feature type="transmembrane region" description="Helical" evidence="2">
    <location>
        <begin position="25"/>
        <end position="46"/>
    </location>
</feature>
<comment type="caution">
    <text evidence="3">The sequence shown here is derived from an EMBL/GenBank/DDBJ whole genome shotgun (WGS) entry which is preliminary data.</text>
</comment>
<organism evidence="3 4">
    <name type="scientific">Lysinibacter cavernae</name>
    <dbReference type="NCBI Taxonomy" id="1640652"/>
    <lineage>
        <taxon>Bacteria</taxon>
        <taxon>Bacillati</taxon>
        <taxon>Actinomycetota</taxon>
        <taxon>Actinomycetes</taxon>
        <taxon>Micrococcales</taxon>
        <taxon>Microbacteriaceae</taxon>
        <taxon>Lysinibacter</taxon>
    </lineage>
</organism>
<evidence type="ECO:0000313" key="4">
    <source>
        <dbReference type="Proteomes" id="UP000541033"/>
    </source>
</evidence>
<evidence type="ECO:0000256" key="1">
    <source>
        <dbReference type="SAM" id="MobiDB-lite"/>
    </source>
</evidence>
<gene>
    <name evidence="3" type="ORF">FHX76_000434</name>
</gene>
<keyword evidence="4" id="KW-1185">Reference proteome</keyword>
<dbReference type="AlphaFoldDB" id="A0A7X5TRR6"/>
<name>A0A7X5TRR6_9MICO</name>
<keyword evidence="2" id="KW-0472">Membrane</keyword>
<evidence type="ECO:0000256" key="2">
    <source>
        <dbReference type="SAM" id="Phobius"/>
    </source>
</evidence>
<protein>
    <submittedName>
        <fullName evidence="3">Uncharacterized protein</fullName>
    </submittedName>
</protein>
<evidence type="ECO:0000313" key="3">
    <source>
        <dbReference type="EMBL" id="NIH52566.1"/>
    </source>
</evidence>
<accession>A0A7X5TRR6</accession>
<dbReference type="RefSeq" id="WP_208402412.1">
    <property type="nucleotide sequence ID" value="NZ_JAAMOX010000001.1"/>
</dbReference>
<keyword evidence="2" id="KW-0812">Transmembrane</keyword>
<feature type="region of interest" description="Disordered" evidence="1">
    <location>
        <begin position="236"/>
        <end position="257"/>
    </location>
</feature>
<sequence length="257" mass="28217">MTKSPRCRADVIAARNPPEKHWMKMVNFIFGITASLASIVALVVALQANAIAQDSAQRDKITQQFEPMSTTPDGTITSHTKYWTVITNEGRVPITVLEAHLVLDSAVIPYRCAVNPIHLMFHSNHSFVPLDGLLDEKPKSGGVLLAPGSSAALLISPKDAEGQLSHLREGCKDLGNELSPKLIFTLSNGNMVTADAAPHMSETPMIVRDAFKRLGWGFWPVEKDGKLNFWAVPPTPENADNWDFPDDPVDTRPEETK</sequence>
<dbReference type="Proteomes" id="UP000541033">
    <property type="component" value="Unassembled WGS sequence"/>
</dbReference>
<reference evidence="3 4" key="1">
    <citation type="submission" date="2020-02" db="EMBL/GenBank/DDBJ databases">
        <title>Sequencing the genomes of 1000 actinobacteria strains.</title>
        <authorList>
            <person name="Klenk H.-P."/>
        </authorList>
    </citation>
    <scope>NUCLEOTIDE SEQUENCE [LARGE SCALE GENOMIC DNA]</scope>
    <source>
        <strain evidence="3 4">DSM 27960</strain>
    </source>
</reference>
<proteinExistence type="predicted"/>
<dbReference type="EMBL" id="JAAMOX010000001">
    <property type="protein sequence ID" value="NIH52566.1"/>
    <property type="molecule type" value="Genomic_DNA"/>
</dbReference>
<keyword evidence="2" id="KW-1133">Transmembrane helix</keyword>